<protein>
    <submittedName>
        <fullName evidence="3">Uncharacterized protein LOC115884938</fullName>
    </submittedName>
</protein>
<accession>A0A6J2Y8N6</accession>
<evidence type="ECO:0000313" key="2">
    <source>
        <dbReference type="Proteomes" id="UP000504635"/>
    </source>
</evidence>
<dbReference type="AlphaFoldDB" id="A0A6J2Y8N6"/>
<dbReference type="Proteomes" id="UP000504635">
    <property type="component" value="Unplaced"/>
</dbReference>
<organism evidence="2 3">
    <name type="scientific">Sitophilus oryzae</name>
    <name type="common">Rice weevil</name>
    <name type="synonym">Curculio oryzae</name>
    <dbReference type="NCBI Taxonomy" id="7048"/>
    <lineage>
        <taxon>Eukaryota</taxon>
        <taxon>Metazoa</taxon>
        <taxon>Ecdysozoa</taxon>
        <taxon>Arthropoda</taxon>
        <taxon>Hexapoda</taxon>
        <taxon>Insecta</taxon>
        <taxon>Pterygota</taxon>
        <taxon>Neoptera</taxon>
        <taxon>Endopterygota</taxon>
        <taxon>Coleoptera</taxon>
        <taxon>Polyphaga</taxon>
        <taxon>Cucujiformia</taxon>
        <taxon>Curculionidae</taxon>
        <taxon>Dryophthorinae</taxon>
        <taxon>Sitophilus</taxon>
    </lineage>
</organism>
<dbReference type="OrthoDB" id="6719573at2759"/>
<dbReference type="RefSeq" id="XP_030759519.1">
    <property type="nucleotide sequence ID" value="XM_030903659.1"/>
</dbReference>
<evidence type="ECO:0000256" key="1">
    <source>
        <dbReference type="SAM" id="MobiDB-lite"/>
    </source>
</evidence>
<feature type="region of interest" description="Disordered" evidence="1">
    <location>
        <begin position="285"/>
        <end position="306"/>
    </location>
</feature>
<feature type="compositionally biased region" description="Low complexity" evidence="1">
    <location>
        <begin position="286"/>
        <end position="304"/>
    </location>
</feature>
<name>A0A6J2Y8N6_SITOR</name>
<sequence>MNKERKEIAEPSRFKDDCMKKENLQEIVLEALQKFDVQLTDRKNELTFLNFDISRYQQSHSQSVFGEKQSLSYMFHFITYNVKYTVKLLVFQYDDKMEVLKLDIEPQNWTSKKELEYCCNYLKRRRNLKLMFEVLIQFSRNIEARRLICDIILKKNNFVTIQQNKDGGIIIVYCDITTQIKFGIFWSIVCTPKLGVTDMIEVYYKSAECLNHSSVKQKLIRLTQTNLNFTTKYHLLRDLFQELSFYNSHNSEKMTLQNSISDTMTFEIMDASEAEGVVILSDSEDNSLSSSKSVNSVPSTSSRSATEHLNHNVSLPQNTVCQSNRFPVVPVSTAFLETLNQSNYAPKHSNNTECGATPAKKYRRNTTNEDIEITSITYVVPD</sequence>
<proteinExistence type="predicted"/>
<dbReference type="GeneID" id="115884938"/>
<dbReference type="InParanoid" id="A0A6J2Y8N6"/>
<reference evidence="3" key="1">
    <citation type="submission" date="2025-08" db="UniProtKB">
        <authorList>
            <consortium name="RefSeq"/>
        </authorList>
    </citation>
    <scope>IDENTIFICATION</scope>
    <source>
        <tissue evidence="3">Gonads</tissue>
    </source>
</reference>
<dbReference type="KEGG" id="soy:115884938"/>
<keyword evidence="2" id="KW-1185">Reference proteome</keyword>
<gene>
    <name evidence="3" type="primary">LOC115884938</name>
</gene>
<evidence type="ECO:0000313" key="3">
    <source>
        <dbReference type="RefSeq" id="XP_030759519.1"/>
    </source>
</evidence>